<dbReference type="GO" id="GO:0004844">
    <property type="term" value="F:uracil DNA N-glycosylase activity"/>
    <property type="evidence" value="ECO:0007669"/>
    <property type="project" value="TreeGrafter"/>
</dbReference>
<dbReference type="Proteomes" id="UP000001492">
    <property type="component" value="Chromosome 2"/>
</dbReference>
<dbReference type="PANTHER" id="PTHR12159">
    <property type="entry name" value="G/T AND G/U MISMATCH-SPECIFIC DNA GLYCOSYLASE"/>
    <property type="match status" value="1"/>
</dbReference>
<dbReference type="Gene3D" id="3.40.470.10">
    <property type="entry name" value="Uracil-DNA glycosylase-like domain"/>
    <property type="match status" value="1"/>
</dbReference>
<dbReference type="RefSeq" id="WP_013480926.1">
    <property type="nucleotide sequence ID" value="NC_014817.1"/>
</dbReference>
<evidence type="ECO:0000313" key="5">
    <source>
        <dbReference type="EMBL" id="ADU15112.1"/>
    </source>
</evidence>
<feature type="domain" description="Uracil-DNA glycosylase-like" evidence="4">
    <location>
        <begin position="17"/>
        <end position="172"/>
    </location>
</feature>
<dbReference type="Pfam" id="PF03167">
    <property type="entry name" value="UDG"/>
    <property type="match status" value="1"/>
</dbReference>
<evidence type="ECO:0000256" key="3">
    <source>
        <dbReference type="ARBA" id="ARBA00023204"/>
    </source>
</evidence>
<evidence type="ECO:0000256" key="1">
    <source>
        <dbReference type="ARBA" id="ARBA00022763"/>
    </source>
</evidence>
<dbReference type="InterPro" id="IPR036895">
    <property type="entry name" value="Uracil-DNA_glycosylase-like_sf"/>
</dbReference>
<dbReference type="EMBL" id="CP002396">
    <property type="protein sequence ID" value="ADU15112.1"/>
    <property type="molecule type" value="Genomic_DNA"/>
</dbReference>
<evidence type="ECO:0000259" key="4">
    <source>
        <dbReference type="SMART" id="SM00986"/>
    </source>
</evidence>
<accession>E8RUE1</accession>
<organism evidence="5 6">
    <name type="scientific">Asticcacaulis excentricus (strain ATCC 15261 / DSM 4724 / KCTC 12464 / NCIMB 9791 / VKM B-1370 / CB 48)</name>
    <dbReference type="NCBI Taxonomy" id="573065"/>
    <lineage>
        <taxon>Bacteria</taxon>
        <taxon>Pseudomonadati</taxon>
        <taxon>Pseudomonadota</taxon>
        <taxon>Alphaproteobacteria</taxon>
        <taxon>Caulobacterales</taxon>
        <taxon>Caulobacteraceae</taxon>
        <taxon>Asticcacaulis</taxon>
    </lineage>
</organism>
<dbReference type="STRING" id="573065.Astex_3480"/>
<evidence type="ECO:0000256" key="2">
    <source>
        <dbReference type="ARBA" id="ARBA00022801"/>
    </source>
</evidence>
<dbReference type="AlphaFoldDB" id="E8RUE1"/>
<keyword evidence="3" id="KW-0234">DNA repair</keyword>
<dbReference type="SUPFAM" id="SSF52141">
    <property type="entry name" value="Uracil-DNA glycosylase-like"/>
    <property type="match status" value="1"/>
</dbReference>
<name>E8RUE1_ASTEC</name>
<dbReference type="InterPro" id="IPR015637">
    <property type="entry name" value="MUG/TDG"/>
</dbReference>
<dbReference type="eggNOG" id="COG3663">
    <property type="taxonomic scope" value="Bacteria"/>
</dbReference>
<evidence type="ECO:0000313" key="6">
    <source>
        <dbReference type="Proteomes" id="UP000001492"/>
    </source>
</evidence>
<keyword evidence="6" id="KW-1185">Reference proteome</keyword>
<dbReference type="CDD" id="cd10028">
    <property type="entry name" value="UDG-F2_TDG_MUG"/>
    <property type="match status" value="1"/>
</dbReference>
<sequence>MTHLNRAGLLPDGHRVPDLLRPGLKLVFCGTALGRVSAQKRAYYAHPGNFFWRTLYGVGLTPERLAPTDYPRLLDYGIGLTDLCKAHYGNDVDLPAEAWDAEALTAKIAAYAPQHLAFTSKTAASVFLERPTGKIALGLQAGKAGETSLRVLPSPSGQARRFWDEAAWRDLAQAVTPCPEPSAT</sequence>
<gene>
    <name evidence="5" type="ordered locus">Astex_3480</name>
</gene>
<dbReference type="GO" id="GO:0006285">
    <property type="term" value="P:base-excision repair, AP site formation"/>
    <property type="evidence" value="ECO:0007669"/>
    <property type="project" value="InterPro"/>
</dbReference>
<dbReference type="HOGENOM" id="CLU_042829_3_2_5"/>
<dbReference type="KEGG" id="aex:Astex_3480"/>
<protein>
    <submittedName>
        <fullName evidence="5">Uracil-DNA glycosylase superfamily</fullName>
    </submittedName>
</protein>
<keyword evidence="2" id="KW-0378">Hydrolase</keyword>
<dbReference type="InterPro" id="IPR005122">
    <property type="entry name" value="Uracil-DNA_glycosylase-like"/>
</dbReference>
<dbReference type="PANTHER" id="PTHR12159:SF9">
    <property type="entry name" value="G_T MISMATCH-SPECIFIC THYMINE DNA GLYCOSYLASE"/>
    <property type="match status" value="1"/>
</dbReference>
<reference evidence="6" key="1">
    <citation type="submission" date="2010-12" db="EMBL/GenBank/DDBJ databases">
        <title>Complete sequence of chromosome 2 of Asticcacaulis excentricus CB 48.</title>
        <authorList>
            <consortium name="US DOE Joint Genome Institute"/>
            <person name="Lucas S."/>
            <person name="Copeland A."/>
            <person name="Lapidus A."/>
            <person name="Cheng J.-F."/>
            <person name="Bruce D."/>
            <person name="Goodwin L."/>
            <person name="Pitluck S."/>
            <person name="Teshima H."/>
            <person name="Davenport K."/>
            <person name="Detter J.C."/>
            <person name="Han C."/>
            <person name="Tapia R."/>
            <person name="Land M."/>
            <person name="Hauser L."/>
            <person name="Jeffries C."/>
            <person name="Kyrpides N."/>
            <person name="Ivanova N."/>
            <person name="Ovchinnikova G."/>
            <person name="Brun Y.V."/>
            <person name="Woyke T."/>
        </authorList>
    </citation>
    <scope>NUCLEOTIDE SEQUENCE [LARGE SCALE GENOMIC DNA]</scope>
    <source>
        <strain evidence="6">ATCC 15261 / DSM 4724 / KCTC 12464 / NCIMB 9791 / VKM B-1370 / CB 48</strain>
    </source>
</reference>
<keyword evidence="1" id="KW-0227">DNA damage</keyword>
<proteinExistence type="predicted"/>
<dbReference type="GO" id="GO:0008263">
    <property type="term" value="F:pyrimidine-specific mismatch base pair DNA N-glycosylase activity"/>
    <property type="evidence" value="ECO:0007669"/>
    <property type="project" value="TreeGrafter"/>
</dbReference>
<dbReference type="SMART" id="SM00986">
    <property type="entry name" value="UDG"/>
    <property type="match status" value="1"/>
</dbReference>
<dbReference type="OrthoDB" id="9799921at2"/>
<dbReference type="SMART" id="SM00987">
    <property type="entry name" value="UreE_C"/>
    <property type="match status" value="1"/>
</dbReference>